<evidence type="ECO:0000256" key="3">
    <source>
        <dbReference type="ARBA" id="ARBA00022737"/>
    </source>
</evidence>
<dbReference type="CDD" id="cd01671">
    <property type="entry name" value="CARD"/>
    <property type="match status" value="1"/>
</dbReference>
<dbReference type="PANTHER" id="PTHR22845">
    <property type="entry name" value="APOPTOTIC PROTEASE-ACTIVATING FACTOR 1"/>
    <property type="match status" value="1"/>
</dbReference>
<dbReference type="PRINTS" id="PR00364">
    <property type="entry name" value="DISEASERSIST"/>
</dbReference>
<dbReference type="PANTHER" id="PTHR22845:SF5">
    <property type="entry name" value="APOPTOTIC PROTEASE-ACTIVATING FACTOR 1"/>
    <property type="match status" value="1"/>
</dbReference>
<dbReference type="SMART" id="SM00114">
    <property type="entry name" value="CARD"/>
    <property type="match status" value="1"/>
</dbReference>
<dbReference type="CDD" id="cd00200">
    <property type="entry name" value="WD40"/>
    <property type="match status" value="1"/>
</dbReference>
<dbReference type="GO" id="GO:0043531">
    <property type="term" value="F:ADP binding"/>
    <property type="evidence" value="ECO:0007669"/>
    <property type="project" value="InterPro"/>
</dbReference>
<keyword evidence="3" id="KW-0677">Repeat</keyword>
<dbReference type="SMART" id="SM00320">
    <property type="entry name" value="WD40"/>
    <property type="match status" value="7"/>
</dbReference>
<dbReference type="SUPFAM" id="SSF52540">
    <property type="entry name" value="P-loop containing nucleoside triphosphate hydrolases"/>
    <property type="match status" value="1"/>
</dbReference>
<dbReference type="Gene3D" id="1.10.10.10">
    <property type="entry name" value="Winged helix-like DNA-binding domain superfamily/Winged helix DNA-binding domain"/>
    <property type="match status" value="1"/>
</dbReference>
<feature type="repeat" description="WD" evidence="4">
    <location>
        <begin position="692"/>
        <end position="724"/>
    </location>
</feature>
<dbReference type="InterPro" id="IPR042197">
    <property type="entry name" value="Apaf_helical"/>
</dbReference>
<dbReference type="GO" id="GO:0005829">
    <property type="term" value="C:cytosol"/>
    <property type="evidence" value="ECO:0007669"/>
    <property type="project" value="UniProtKB-ARBA"/>
</dbReference>
<reference evidence="6" key="1">
    <citation type="submission" date="2009-10" db="EMBL/GenBank/DDBJ databases">
        <title>Apoptosis in Hydra.</title>
        <authorList>
            <person name="Boettger A."/>
            <person name="Lasi M."/>
            <person name="David C.N."/>
        </authorList>
    </citation>
    <scope>NUCLEOTIDE SEQUENCE</scope>
</reference>
<dbReference type="Gene3D" id="1.25.40.370">
    <property type="match status" value="1"/>
</dbReference>
<name>D1M871_HYDVU</name>
<dbReference type="InterPro" id="IPR048975">
    <property type="entry name" value="WHD_APAF1"/>
</dbReference>
<feature type="repeat" description="WD" evidence="4">
    <location>
        <begin position="650"/>
        <end position="691"/>
    </location>
</feature>
<dbReference type="InterPro" id="IPR001315">
    <property type="entry name" value="CARD"/>
</dbReference>
<dbReference type="Pfam" id="PF00400">
    <property type="entry name" value="WD40"/>
    <property type="match status" value="5"/>
</dbReference>
<protein>
    <submittedName>
        <fullName evidence="6">APAF-1</fullName>
    </submittedName>
</protein>
<dbReference type="AlphaFoldDB" id="D1M871"/>
<dbReference type="GO" id="GO:0006915">
    <property type="term" value="P:apoptotic process"/>
    <property type="evidence" value="ECO:0007669"/>
    <property type="project" value="UniProtKB-KW"/>
</dbReference>
<proteinExistence type="evidence at transcript level"/>
<dbReference type="Gene3D" id="3.40.50.300">
    <property type="entry name" value="P-loop containing nucleotide triphosphate hydrolases"/>
    <property type="match status" value="1"/>
</dbReference>
<dbReference type="InterPro" id="IPR036388">
    <property type="entry name" value="WH-like_DNA-bd_sf"/>
</dbReference>
<dbReference type="PROSITE" id="PS00678">
    <property type="entry name" value="WD_REPEATS_1"/>
    <property type="match status" value="2"/>
</dbReference>
<dbReference type="Gene3D" id="2.130.10.10">
    <property type="entry name" value="YVTN repeat-like/Quinoprotein amine dehydrogenase"/>
    <property type="match status" value="2"/>
</dbReference>
<keyword evidence="2" id="KW-0053">Apoptosis</keyword>
<feature type="repeat" description="WD" evidence="4">
    <location>
        <begin position="857"/>
        <end position="898"/>
    </location>
</feature>
<dbReference type="InterPro" id="IPR002182">
    <property type="entry name" value="NB-ARC"/>
</dbReference>
<dbReference type="SUPFAM" id="SSF50978">
    <property type="entry name" value="WD40 repeat-like"/>
    <property type="match status" value="1"/>
</dbReference>
<dbReference type="InterPro" id="IPR020472">
    <property type="entry name" value="WD40_PAC1"/>
</dbReference>
<sequence length="950" mass="108697">MNENQRHILISNRKNISQDLMVEDVLSYLQSKFAINIDDVDVIKLQLTSREKVEKLISILLLKQSNYFGVFYSALKYAEYDHLAELLVNGLTSVIDHHDGGDEELASYDVILKNGGVPSLPQVFVKRNDCIQKVNNALCNLKSEGWVVLHGMAGCGKTVLAISALNNERMIHSCFPGGVFWINLGQINETRLLMKMQNLCLLLDLVHSNQRVPQNLEEARDRLRILFSHQHPRSLLVIDDLWSSSHAKYFNIHVRTLVTTRYSAVADQLLEDIYKVPVMEQLHLGQSRQILSKWVNISIPDLPKEADLIIEECKGSPLALSMIGALLKIHKNRWNYYLTQLREQKTSKVRSKVAYEYPSLYDAIAVSFNDLEEVIKKHYESMVVFEENSLIPSKTLEIYWELDEVETEDIMHELIEHSLATKTMLNGDNFYSLHGLNSGFLKERAKDLHLYHSTIVNKYESFFQNDFLLIKEDKYICWYFVYHLIHAGNYRKAVELLQDFSWLTFNILKVGPAHLIQDYYFVLKEAQSEEDKKNLTDMVRFFSVQSDILSVFQLEIDLIQLALCRPTSEFVYNLAKTSAQKIINSSDRIFYEWINHPQDITDTVLLTSKLHGDAVNYCSLSHNTTLAVSCSRDGMVKVWDYLTGAEKISFSGHDNEVKWCEFSFDDENIISCSTDKTIKVWNMRSSEEEICLRGHTDEVLCCRYSKNKKWIASTSMDKSLKIWEGISGKLYISFNDHTDVVNCCSFSNCSNLVVSCSNDCTTRVWNIKEKSMTLVCSSGDFCTSCIFSLDDQFIFTSCQRFVLKCSSKDGDLLEKIETASDILSMALSYNGKHMGLSHQNMCASVMDLSKSEVVNNYYGHSSWVNSINFSRDGSRIITASADGACKVWSVKDNMDVEEKLIPVFDVSFESGFYIVVGTNQKRIKVINECNYAHSASSLQEQFSDLPWGHP</sequence>
<evidence type="ECO:0000313" key="6">
    <source>
        <dbReference type="EMBL" id="ACY71873.1"/>
    </source>
</evidence>
<dbReference type="Pfam" id="PF17908">
    <property type="entry name" value="APAF1_C"/>
    <property type="match status" value="1"/>
</dbReference>
<dbReference type="Pfam" id="PF21296">
    <property type="entry name" value="WHD_APAF1"/>
    <property type="match status" value="1"/>
</dbReference>
<feature type="domain" description="CARD" evidence="5">
    <location>
        <begin position="1"/>
        <end position="90"/>
    </location>
</feature>
<evidence type="ECO:0000256" key="2">
    <source>
        <dbReference type="ARBA" id="ARBA00022703"/>
    </source>
</evidence>
<evidence type="ECO:0000259" key="5">
    <source>
        <dbReference type="PROSITE" id="PS50209"/>
    </source>
</evidence>
<keyword evidence="1 4" id="KW-0853">WD repeat</keyword>
<dbReference type="PROSITE" id="PS50294">
    <property type="entry name" value="WD_REPEATS_REGION"/>
    <property type="match status" value="4"/>
</dbReference>
<evidence type="ECO:0000256" key="1">
    <source>
        <dbReference type="ARBA" id="ARBA00022574"/>
    </source>
</evidence>
<dbReference type="OrthoDB" id="1357022at2759"/>
<dbReference type="InterPro" id="IPR015943">
    <property type="entry name" value="WD40/YVTN_repeat-like_dom_sf"/>
</dbReference>
<evidence type="ECO:0000256" key="4">
    <source>
        <dbReference type="PROSITE-ProRule" id="PRU00221"/>
    </source>
</evidence>
<dbReference type="GO" id="GO:0042981">
    <property type="term" value="P:regulation of apoptotic process"/>
    <property type="evidence" value="ECO:0007669"/>
    <property type="project" value="InterPro"/>
</dbReference>
<dbReference type="EMBL" id="GU121227">
    <property type="protein sequence ID" value="ACY71873.1"/>
    <property type="molecule type" value="mRNA"/>
</dbReference>
<dbReference type="Pfam" id="PF00619">
    <property type="entry name" value="CARD"/>
    <property type="match status" value="1"/>
</dbReference>
<dbReference type="InterPro" id="IPR001680">
    <property type="entry name" value="WD40_rpt"/>
</dbReference>
<dbReference type="PRINTS" id="PR00320">
    <property type="entry name" value="GPROTEINBRPT"/>
</dbReference>
<dbReference type="InterPro" id="IPR041452">
    <property type="entry name" value="APAF1_C"/>
</dbReference>
<dbReference type="InterPro" id="IPR036322">
    <property type="entry name" value="WD40_repeat_dom_sf"/>
</dbReference>
<dbReference type="PROSITE" id="PS50209">
    <property type="entry name" value="CARD"/>
    <property type="match status" value="1"/>
</dbReference>
<dbReference type="Gene3D" id="1.10.8.430">
    <property type="entry name" value="Helical domain of apoptotic protease-activating factors"/>
    <property type="match status" value="1"/>
</dbReference>
<dbReference type="InterPro" id="IPR011029">
    <property type="entry name" value="DEATH-like_dom_sf"/>
</dbReference>
<organism evidence="6">
    <name type="scientific">Hydra vulgaris</name>
    <name type="common">Hydra</name>
    <name type="synonym">Hydra attenuata</name>
    <dbReference type="NCBI Taxonomy" id="6087"/>
    <lineage>
        <taxon>Eukaryota</taxon>
        <taxon>Metazoa</taxon>
        <taxon>Cnidaria</taxon>
        <taxon>Hydrozoa</taxon>
        <taxon>Hydroidolina</taxon>
        <taxon>Anthoathecata</taxon>
        <taxon>Aplanulata</taxon>
        <taxon>Hydridae</taxon>
        <taxon>Hydra</taxon>
    </lineage>
</organism>
<feature type="repeat" description="WD" evidence="4">
    <location>
        <begin position="734"/>
        <end position="775"/>
    </location>
</feature>
<dbReference type="PROSITE" id="PS50082">
    <property type="entry name" value="WD_REPEATS_2"/>
    <property type="match status" value="5"/>
</dbReference>
<dbReference type="Gene3D" id="1.10.533.10">
    <property type="entry name" value="Death Domain, Fas"/>
    <property type="match status" value="1"/>
</dbReference>
<dbReference type="SUPFAM" id="SSF47986">
    <property type="entry name" value="DEATH domain"/>
    <property type="match status" value="1"/>
</dbReference>
<accession>D1M871</accession>
<dbReference type="InterPro" id="IPR019775">
    <property type="entry name" value="WD40_repeat_CS"/>
</dbReference>
<feature type="repeat" description="WD" evidence="4">
    <location>
        <begin position="608"/>
        <end position="649"/>
    </location>
</feature>
<dbReference type="InterPro" id="IPR027417">
    <property type="entry name" value="P-loop_NTPase"/>
</dbReference>
<dbReference type="Pfam" id="PF00931">
    <property type="entry name" value="NB-ARC"/>
    <property type="match status" value="1"/>
</dbReference>